<dbReference type="GO" id="GO:0005829">
    <property type="term" value="C:cytosol"/>
    <property type="evidence" value="ECO:0007669"/>
    <property type="project" value="TreeGrafter"/>
</dbReference>
<dbReference type="Gene3D" id="3.40.50.800">
    <property type="entry name" value="Anticodon-binding domain"/>
    <property type="match status" value="1"/>
</dbReference>
<dbReference type="InterPro" id="IPR007214">
    <property type="entry name" value="YbaK/aa-tRNA-synth-assoc-dom"/>
</dbReference>
<evidence type="ECO:0000256" key="4">
    <source>
        <dbReference type="ARBA" id="ARBA00019110"/>
    </source>
</evidence>
<evidence type="ECO:0000256" key="6">
    <source>
        <dbReference type="ARBA" id="ARBA00022598"/>
    </source>
</evidence>
<dbReference type="NCBIfam" id="NF006625">
    <property type="entry name" value="PRK09194.1"/>
    <property type="match status" value="1"/>
</dbReference>
<dbReference type="PROSITE" id="PS50862">
    <property type="entry name" value="AA_TRNA_LIGASE_II"/>
    <property type="match status" value="1"/>
</dbReference>
<sequence length="575" mass="65185">MRYSKIFGKTNKSAKEYDSVNATLLIRGGFIDQTMAGVYTYLPLGLRVLNKLSGIVREEMNKIADEMLMPALAPKSLWEATDRLNNVDILYKVVPANPASKLKNDADYVLNSTHEEVITPIAKNFNYSYKDLPFAVYQIQFKFRNEARPKSGLLRGREFLMKDLYSFHRSEEDLKSYYSVVKEAYFKVLDRVGLKNDSHYVAASGGDFTDDFSHEFQVKCDTGEDTIFYSPDDDVAYNREVAPSLAPEKAQREKPQEMKEVLTQGVTGVKELCEFLNVSPEKTTKTIIYESDQGPLIACVRGDYEINEEKLRKSAGVKWIKLADNEIVKNLTGAETGYAGIINLPDNVKLFVDESVKYLTNFETGANKTDYHYTNVNWYRDVPMPEVLYDIKLAKEGDLYPDTGKPYVVFKGSEVGNIFPLNTKFSKAFNYFFTNEKGQQEIVYTASYGLGISRLMGVLVEKFHDEKGIAWPENVAPYKVHLIGLNLDAADVKTRTEGVYTMLKDRNVEVLYDDRENVSPGEKFADADLIGIPVRLVVSSKTGNKIEFKKRNENKAKTITEEEVFAELKEGQKNG</sequence>
<dbReference type="GO" id="GO:0006433">
    <property type="term" value="P:prolyl-tRNA aminoacylation"/>
    <property type="evidence" value="ECO:0007669"/>
    <property type="project" value="UniProtKB-UniRule"/>
</dbReference>
<keyword evidence="5" id="KW-0963">Cytoplasm</keyword>
<accession>A0A3A4ZCC1</accession>
<dbReference type="InterPro" id="IPR044140">
    <property type="entry name" value="ProRS_anticodon_short"/>
</dbReference>
<evidence type="ECO:0000256" key="12">
    <source>
        <dbReference type="NCBIfam" id="TIGR00409"/>
    </source>
</evidence>
<evidence type="ECO:0000256" key="11">
    <source>
        <dbReference type="ARBA" id="ARBA00047671"/>
    </source>
</evidence>
<evidence type="ECO:0000256" key="2">
    <source>
        <dbReference type="ARBA" id="ARBA00011738"/>
    </source>
</evidence>
<dbReference type="InterPro" id="IPR002316">
    <property type="entry name" value="Pro-tRNA-ligase_IIa"/>
</dbReference>
<comment type="caution">
    <text evidence="14">The sequence shown here is derived from an EMBL/GenBank/DDBJ whole genome shotgun (WGS) entry which is preliminary data.</text>
</comment>
<proteinExistence type="predicted"/>
<dbReference type="Gene3D" id="3.90.960.10">
    <property type="entry name" value="YbaK/aminoacyl-tRNA synthetase-associated domain"/>
    <property type="match status" value="1"/>
</dbReference>
<dbReference type="EC" id="6.1.1.15" evidence="3 12"/>
<evidence type="ECO:0000259" key="13">
    <source>
        <dbReference type="PROSITE" id="PS50862"/>
    </source>
</evidence>
<keyword evidence="10" id="KW-0030">Aminoacyl-tRNA synthetase</keyword>
<dbReference type="CDD" id="cd00861">
    <property type="entry name" value="ProRS_anticodon_short"/>
    <property type="match status" value="1"/>
</dbReference>
<dbReference type="SUPFAM" id="SSF55681">
    <property type="entry name" value="Class II aaRS and biotin synthetases"/>
    <property type="match status" value="1"/>
</dbReference>
<dbReference type="InterPro" id="IPR004500">
    <property type="entry name" value="Pro-tRNA-synth_IIa_bac-type"/>
</dbReference>
<dbReference type="GO" id="GO:0005524">
    <property type="term" value="F:ATP binding"/>
    <property type="evidence" value="ECO:0007669"/>
    <property type="project" value="UniProtKB-KW"/>
</dbReference>
<dbReference type="Pfam" id="PF04073">
    <property type="entry name" value="tRNA_edit"/>
    <property type="match status" value="1"/>
</dbReference>
<evidence type="ECO:0000256" key="5">
    <source>
        <dbReference type="ARBA" id="ARBA00022490"/>
    </source>
</evidence>
<evidence type="ECO:0000256" key="3">
    <source>
        <dbReference type="ARBA" id="ARBA00012831"/>
    </source>
</evidence>
<dbReference type="PANTHER" id="PTHR42753">
    <property type="entry name" value="MITOCHONDRIAL RIBOSOME PROTEIN L39/PROLYL-TRNA LIGASE FAMILY MEMBER"/>
    <property type="match status" value="1"/>
</dbReference>
<dbReference type="NCBIfam" id="TIGR00409">
    <property type="entry name" value="proS_fam_II"/>
    <property type="match status" value="1"/>
</dbReference>
<keyword evidence="9" id="KW-0648">Protein biosynthesis</keyword>
<dbReference type="PANTHER" id="PTHR42753:SF2">
    <property type="entry name" value="PROLINE--TRNA LIGASE"/>
    <property type="match status" value="1"/>
</dbReference>
<feature type="domain" description="Aminoacyl-transfer RNA synthetases class-II family profile" evidence="13">
    <location>
        <begin position="37"/>
        <end position="472"/>
    </location>
</feature>
<dbReference type="InterPro" id="IPR050062">
    <property type="entry name" value="Pro-tRNA_synthetase"/>
</dbReference>
<dbReference type="InterPro" id="IPR002314">
    <property type="entry name" value="aa-tRNA-synt_IIb"/>
</dbReference>
<dbReference type="InterPro" id="IPR045864">
    <property type="entry name" value="aa-tRNA-synth_II/BPL/LPL"/>
</dbReference>
<dbReference type="InterPro" id="IPR004154">
    <property type="entry name" value="Anticodon-bd"/>
</dbReference>
<dbReference type="CDD" id="cd04334">
    <property type="entry name" value="ProRS-INS"/>
    <property type="match status" value="1"/>
</dbReference>
<comment type="subcellular location">
    <subcellularLocation>
        <location evidence="1">Cytoplasm</location>
    </subcellularLocation>
</comment>
<dbReference type="GO" id="GO:0004827">
    <property type="term" value="F:proline-tRNA ligase activity"/>
    <property type="evidence" value="ECO:0007669"/>
    <property type="project" value="UniProtKB-UniRule"/>
</dbReference>
<dbReference type="SUPFAM" id="SSF55826">
    <property type="entry name" value="YbaK/ProRS associated domain"/>
    <property type="match status" value="1"/>
</dbReference>
<evidence type="ECO:0000256" key="10">
    <source>
        <dbReference type="ARBA" id="ARBA00023146"/>
    </source>
</evidence>
<evidence type="ECO:0000313" key="15">
    <source>
        <dbReference type="Proteomes" id="UP000265540"/>
    </source>
</evidence>
<comment type="catalytic activity">
    <reaction evidence="11">
        <text>tRNA(Pro) + L-proline + ATP = L-prolyl-tRNA(Pro) + AMP + diphosphate</text>
        <dbReference type="Rhea" id="RHEA:14305"/>
        <dbReference type="Rhea" id="RHEA-COMP:9700"/>
        <dbReference type="Rhea" id="RHEA-COMP:9702"/>
        <dbReference type="ChEBI" id="CHEBI:30616"/>
        <dbReference type="ChEBI" id="CHEBI:33019"/>
        <dbReference type="ChEBI" id="CHEBI:60039"/>
        <dbReference type="ChEBI" id="CHEBI:78442"/>
        <dbReference type="ChEBI" id="CHEBI:78532"/>
        <dbReference type="ChEBI" id="CHEBI:456215"/>
        <dbReference type="EC" id="6.1.1.15"/>
    </reaction>
</comment>
<keyword evidence="8" id="KW-0067">ATP-binding</keyword>
<evidence type="ECO:0000256" key="9">
    <source>
        <dbReference type="ARBA" id="ARBA00022917"/>
    </source>
</evidence>
<dbReference type="Gene3D" id="3.30.930.10">
    <property type="entry name" value="Bira Bifunctional Protein, Domain 2"/>
    <property type="match status" value="2"/>
</dbReference>
<dbReference type="Proteomes" id="UP000265540">
    <property type="component" value="Unassembled WGS sequence"/>
</dbReference>
<dbReference type="SUPFAM" id="SSF52954">
    <property type="entry name" value="Class II aaRS ABD-related"/>
    <property type="match status" value="1"/>
</dbReference>
<comment type="subunit">
    <text evidence="2">Homodimer.</text>
</comment>
<dbReference type="GO" id="GO:0002161">
    <property type="term" value="F:aminoacyl-tRNA deacylase activity"/>
    <property type="evidence" value="ECO:0007669"/>
    <property type="project" value="InterPro"/>
</dbReference>
<name>A0A3A4ZCC1_UNCKA</name>
<keyword evidence="6 14" id="KW-0436">Ligase</keyword>
<dbReference type="AlphaFoldDB" id="A0A3A4ZCC1"/>
<evidence type="ECO:0000256" key="1">
    <source>
        <dbReference type="ARBA" id="ARBA00004496"/>
    </source>
</evidence>
<dbReference type="InterPro" id="IPR006195">
    <property type="entry name" value="aa-tRNA-synth_II"/>
</dbReference>
<dbReference type="InterPro" id="IPR036621">
    <property type="entry name" value="Anticodon-bd_dom_sf"/>
</dbReference>
<dbReference type="Pfam" id="PF00587">
    <property type="entry name" value="tRNA-synt_2b"/>
    <property type="match status" value="1"/>
</dbReference>
<protein>
    <recommendedName>
        <fullName evidence="4 12">Proline--tRNA ligase</fullName>
        <ecNumber evidence="3 12">6.1.1.15</ecNumber>
    </recommendedName>
</protein>
<organism evidence="14 15">
    <name type="scientific">candidate division WWE3 bacterium</name>
    <dbReference type="NCBI Taxonomy" id="2053526"/>
    <lineage>
        <taxon>Bacteria</taxon>
        <taxon>Katanobacteria</taxon>
    </lineage>
</organism>
<gene>
    <name evidence="14" type="ORF">C4561_03795</name>
</gene>
<dbReference type="EMBL" id="QZJF01000017">
    <property type="protein sequence ID" value="RJR26871.1"/>
    <property type="molecule type" value="Genomic_DNA"/>
</dbReference>
<evidence type="ECO:0000313" key="14">
    <source>
        <dbReference type="EMBL" id="RJR26871.1"/>
    </source>
</evidence>
<dbReference type="InterPro" id="IPR036754">
    <property type="entry name" value="YbaK/aa-tRNA-synt-asso_dom_sf"/>
</dbReference>
<evidence type="ECO:0000256" key="8">
    <source>
        <dbReference type="ARBA" id="ARBA00022840"/>
    </source>
</evidence>
<keyword evidence="7" id="KW-0547">Nucleotide-binding</keyword>
<reference evidence="14 15" key="1">
    <citation type="journal article" date="2017" name="ISME J.">
        <title>Energy and carbon metabolisms in a deep terrestrial subsurface fluid microbial community.</title>
        <authorList>
            <person name="Momper L."/>
            <person name="Jungbluth S.P."/>
            <person name="Lee M.D."/>
            <person name="Amend J.P."/>
        </authorList>
    </citation>
    <scope>NUCLEOTIDE SEQUENCE [LARGE SCALE GENOMIC DNA]</scope>
    <source>
        <strain evidence="14">SURF_46</strain>
    </source>
</reference>
<dbReference type="PRINTS" id="PR01046">
    <property type="entry name" value="TRNASYNTHPRO"/>
</dbReference>
<evidence type="ECO:0000256" key="7">
    <source>
        <dbReference type="ARBA" id="ARBA00022741"/>
    </source>
</evidence>
<dbReference type="Pfam" id="PF03129">
    <property type="entry name" value="HGTP_anticodon"/>
    <property type="match status" value="1"/>
</dbReference>